<proteinExistence type="predicted"/>
<keyword evidence="2" id="KW-1185">Reference proteome</keyword>
<organism evidence="1 2">
    <name type="scientific">Tessaracoccus palaemonis</name>
    <dbReference type="NCBI Taxonomy" id="2829499"/>
    <lineage>
        <taxon>Bacteria</taxon>
        <taxon>Bacillati</taxon>
        <taxon>Actinomycetota</taxon>
        <taxon>Actinomycetes</taxon>
        <taxon>Propionibacteriales</taxon>
        <taxon>Propionibacteriaceae</taxon>
        <taxon>Tessaracoccus</taxon>
    </lineage>
</organism>
<sequence length="48" mass="5554">MVKAYQFADEIVIRRYSIPDLRVLDEVTVDQTPRPRDMLVSDAVAVDF</sequence>
<reference evidence="1 2" key="1">
    <citation type="submission" date="2021-07" db="EMBL/GenBank/DDBJ databases">
        <title>complete genome sequencing of Tessaracoccus sp.J1M15.</title>
        <authorList>
            <person name="Bae J.-W."/>
            <person name="Kim D.-y."/>
        </authorList>
    </citation>
    <scope>NUCLEOTIDE SEQUENCE [LARGE SCALE GENOMIC DNA]</scope>
    <source>
        <strain evidence="1 2">J1M15</strain>
    </source>
</reference>
<dbReference type="EMBL" id="CP079216">
    <property type="protein sequence ID" value="QXT62523.1"/>
    <property type="molecule type" value="Genomic_DNA"/>
</dbReference>
<gene>
    <name evidence="1" type="ORF">KDB89_12375</name>
</gene>
<protein>
    <submittedName>
        <fullName evidence="1">Uncharacterized protein</fullName>
    </submittedName>
</protein>
<accession>A0ABX8SK51</accession>
<evidence type="ECO:0000313" key="2">
    <source>
        <dbReference type="Proteomes" id="UP000824504"/>
    </source>
</evidence>
<dbReference type="RefSeq" id="WP_219081486.1">
    <property type="nucleotide sequence ID" value="NZ_CP079216.1"/>
</dbReference>
<name>A0ABX8SK51_9ACTN</name>
<dbReference type="Proteomes" id="UP000824504">
    <property type="component" value="Chromosome"/>
</dbReference>
<evidence type="ECO:0000313" key="1">
    <source>
        <dbReference type="EMBL" id="QXT62523.1"/>
    </source>
</evidence>